<name>A0ABR8KRF8_9SPHN</name>
<accession>A0ABR8KRF8</accession>
<dbReference type="NCBIfam" id="TIGR01352">
    <property type="entry name" value="tonB_Cterm"/>
    <property type="match status" value="1"/>
</dbReference>
<evidence type="ECO:0000313" key="7">
    <source>
        <dbReference type="Proteomes" id="UP000635384"/>
    </source>
</evidence>
<gene>
    <name evidence="6" type="ORF">IB285_00380</name>
</gene>
<dbReference type="SUPFAM" id="SSF74653">
    <property type="entry name" value="TolA/TonB C-terminal domain"/>
    <property type="match status" value="1"/>
</dbReference>
<keyword evidence="3" id="KW-1133">Transmembrane helix</keyword>
<evidence type="ECO:0000256" key="1">
    <source>
        <dbReference type="ARBA" id="ARBA00004167"/>
    </source>
</evidence>
<dbReference type="Proteomes" id="UP000635384">
    <property type="component" value="Unassembled WGS sequence"/>
</dbReference>
<evidence type="ECO:0000256" key="4">
    <source>
        <dbReference type="ARBA" id="ARBA00023136"/>
    </source>
</evidence>
<dbReference type="Gene3D" id="3.30.1150.10">
    <property type="match status" value="1"/>
</dbReference>
<evidence type="ECO:0000313" key="6">
    <source>
        <dbReference type="EMBL" id="MBD2840706.1"/>
    </source>
</evidence>
<dbReference type="InterPro" id="IPR006260">
    <property type="entry name" value="TonB/TolA_C"/>
</dbReference>
<dbReference type="RefSeq" id="WP_190786319.1">
    <property type="nucleotide sequence ID" value="NZ_JACXLC010000001.1"/>
</dbReference>
<dbReference type="InterPro" id="IPR037682">
    <property type="entry name" value="TonB_C"/>
</dbReference>
<keyword evidence="2" id="KW-0812">Transmembrane</keyword>
<organism evidence="6 7">
    <name type="scientific">Erythrobacter rubeus</name>
    <dbReference type="NCBI Taxonomy" id="2760803"/>
    <lineage>
        <taxon>Bacteria</taxon>
        <taxon>Pseudomonadati</taxon>
        <taxon>Pseudomonadota</taxon>
        <taxon>Alphaproteobacteria</taxon>
        <taxon>Sphingomonadales</taxon>
        <taxon>Erythrobacteraceae</taxon>
        <taxon>Erythrobacter/Porphyrobacter group</taxon>
        <taxon>Erythrobacter</taxon>
    </lineage>
</organism>
<feature type="domain" description="TonB C-terminal" evidence="5">
    <location>
        <begin position="48"/>
        <end position="114"/>
    </location>
</feature>
<dbReference type="EMBL" id="JACXLC010000001">
    <property type="protein sequence ID" value="MBD2840706.1"/>
    <property type="molecule type" value="Genomic_DNA"/>
</dbReference>
<reference evidence="6 7" key="1">
    <citation type="submission" date="2020-09" db="EMBL/GenBank/DDBJ databases">
        <authorList>
            <person name="Yoon J.-W."/>
        </authorList>
    </citation>
    <scope>NUCLEOTIDE SEQUENCE [LARGE SCALE GENOMIC DNA]</scope>
    <source>
        <strain evidence="6 7">KMU-140</strain>
    </source>
</reference>
<evidence type="ECO:0000256" key="3">
    <source>
        <dbReference type="ARBA" id="ARBA00022989"/>
    </source>
</evidence>
<evidence type="ECO:0000259" key="5">
    <source>
        <dbReference type="Pfam" id="PF03544"/>
    </source>
</evidence>
<protein>
    <submittedName>
        <fullName evidence="6">TonB family protein</fullName>
    </submittedName>
</protein>
<keyword evidence="7" id="KW-1185">Reference proteome</keyword>
<keyword evidence="4" id="KW-0472">Membrane</keyword>
<evidence type="ECO:0000256" key="2">
    <source>
        <dbReference type="ARBA" id="ARBA00022692"/>
    </source>
</evidence>
<dbReference type="Pfam" id="PF03544">
    <property type="entry name" value="TonB_C"/>
    <property type="match status" value="1"/>
</dbReference>
<sequence>MSIILVSSGAILLSVSLGQSESSRPEPISPEQWMQPSDFVCPFSGCRDEGEVEFEAIIAADGRVVSCRILQSSGSDLFDKQTCRVLIGRARFEPARDARGNKVEGSFRSTVKWNVPEVASEPDKPKS</sequence>
<proteinExistence type="predicted"/>
<comment type="subcellular location">
    <subcellularLocation>
        <location evidence="1">Membrane</location>
        <topology evidence="1">Single-pass membrane protein</topology>
    </subcellularLocation>
</comment>
<comment type="caution">
    <text evidence="6">The sequence shown here is derived from an EMBL/GenBank/DDBJ whole genome shotgun (WGS) entry which is preliminary data.</text>
</comment>